<proteinExistence type="predicted"/>
<dbReference type="Proteomes" id="UP000075809">
    <property type="component" value="Unassembled WGS sequence"/>
</dbReference>
<evidence type="ECO:0000313" key="2">
    <source>
        <dbReference type="Proteomes" id="UP000075809"/>
    </source>
</evidence>
<gene>
    <name evidence="1" type="ORF">ALC60_04992</name>
</gene>
<evidence type="ECO:0000313" key="1">
    <source>
        <dbReference type="EMBL" id="KYQ56104.1"/>
    </source>
</evidence>
<reference evidence="1 2" key="1">
    <citation type="submission" date="2015-09" db="EMBL/GenBank/DDBJ databases">
        <title>Trachymyrmex zeteki WGS genome.</title>
        <authorList>
            <person name="Nygaard S."/>
            <person name="Hu H."/>
            <person name="Boomsma J."/>
            <person name="Zhang G."/>
        </authorList>
    </citation>
    <scope>NUCLEOTIDE SEQUENCE [LARGE SCALE GENOMIC DNA]</scope>
    <source>
        <strain evidence="1">Tzet28-1</strain>
        <tissue evidence="1">Whole body</tissue>
    </source>
</reference>
<protein>
    <submittedName>
        <fullName evidence="1">Uncharacterized protein</fullName>
    </submittedName>
</protein>
<name>A0A151X6Z9_9HYME</name>
<sequence length="132" mass="15021">MSAAYASRFEAVFLCTHPKGPKMSYAAAGRYMKKSQKDTREKTRVMPFIGSCKWHNTLFRSRDRVIRIPERAYRVLILIRPQRGILIRMLFGINGGGGDTLSTAKYTNPKIQAEHRAVKRSPATVKADLETY</sequence>
<organism evidence="1 2">
    <name type="scientific">Mycetomoellerius zeteki</name>
    <dbReference type="NCBI Taxonomy" id="64791"/>
    <lineage>
        <taxon>Eukaryota</taxon>
        <taxon>Metazoa</taxon>
        <taxon>Ecdysozoa</taxon>
        <taxon>Arthropoda</taxon>
        <taxon>Hexapoda</taxon>
        <taxon>Insecta</taxon>
        <taxon>Pterygota</taxon>
        <taxon>Neoptera</taxon>
        <taxon>Endopterygota</taxon>
        <taxon>Hymenoptera</taxon>
        <taxon>Apocrita</taxon>
        <taxon>Aculeata</taxon>
        <taxon>Formicoidea</taxon>
        <taxon>Formicidae</taxon>
        <taxon>Myrmicinae</taxon>
        <taxon>Mycetomoellerius</taxon>
    </lineage>
</organism>
<accession>A0A151X6Z9</accession>
<dbReference type="EMBL" id="KQ982472">
    <property type="protein sequence ID" value="KYQ56104.1"/>
    <property type="molecule type" value="Genomic_DNA"/>
</dbReference>
<keyword evidence="2" id="KW-1185">Reference proteome</keyword>
<dbReference type="AlphaFoldDB" id="A0A151X6Z9"/>